<dbReference type="Proteomes" id="UP000239724">
    <property type="component" value="Unassembled WGS sequence"/>
</dbReference>
<dbReference type="CDD" id="cd08241">
    <property type="entry name" value="QOR1"/>
    <property type="match status" value="1"/>
</dbReference>
<dbReference type="Pfam" id="PF00107">
    <property type="entry name" value="ADH_zinc_N"/>
    <property type="match status" value="1"/>
</dbReference>
<dbReference type="Gene3D" id="3.90.180.10">
    <property type="entry name" value="Medium-chain alcohol dehydrogenases, catalytic domain"/>
    <property type="match status" value="1"/>
</dbReference>
<dbReference type="InterPro" id="IPR002364">
    <property type="entry name" value="Quin_OxRdtase/zeta-crystal_CS"/>
</dbReference>
<dbReference type="PANTHER" id="PTHR43677">
    <property type="entry name" value="SHORT-CHAIN DEHYDROGENASE/REDUCTASE"/>
    <property type="match status" value="1"/>
</dbReference>
<organism evidence="2 3">
    <name type="scientific">Rhodopila globiformis</name>
    <name type="common">Rhodopseudomonas globiformis</name>
    <dbReference type="NCBI Taxonomy" id="1071"/>
    <lineage>
        <taxon>Bacteria</taxon>
        <taxon>Pseudomonadati</taxon>
        <taxon>Pseudomonadota</taxon>
        <taxon>Alphaproteobacteria</taxon>
        <taxon>Acetobacterales</taxon>
        <taxon>Acetobacteraceae</taxon>
        <taxon>Rhodopila</taxon>
    </lineage>
</organism>
<sequence length="324" mass="33952">MKAMVCERFGGPEALALRDVPDPPPPGRGEIQVRIAARGVQYVDVLMLAGKYQFRPEPPFIPGSEAAGHVVAVGPDVTSFAVGDAVMSRHTLGAFAELGNARADLCDKVPAGLDMAQAGVFRGVYTTAYHALLQRGRLKAGEWVLVHGAAGGIGIAAIQVAKTFGARVIATASTEEKRAACLEEGADHAIDYRSGFLDPVKALTAGRGVDVVYDPIGDTVTEESLRCLAWGGRLLILGFLGGGPANIRSNYLLIKGIDAIGVRIGGLNEADPALAAANMRDLLELAGQGKLRPRISHGLQLEQAAEALHLVIDRTVIGKAVLLS</sequence>
<dbReference type="PROSITE" id="PS01162">
    <property type="entry name" value="QOR_ZETA_CRYSTAL"/>
    <property type="match status" value="1"/>
</dbReference>
<accession>A0A2S6NLW1</accession>
<dbReference type="GO" id="GO:0016491">
    <property type="term" value="F:oxidoreductase activity"/>
    <property type="evidence" value="ECO:0007669"/>
    <property type="project" value="InterPro"/>
</dbReference>
<dbReference type="InterPro" id="IPR013149">
    <property type="entry name" value="ADH-like_C"/>
</dbReference>
<protein>
    <recommendedName>
        <fullName evidence="1">Enoyl reductase (ER) domain-containing protein</fullName>
    </recommendedName>
</protein>
<dbReference type="RefSeq" id="WP_104517720.1">
    <property type="nucleotide sequence ID" value="NZ_NHRY01000056.1"/>
</dbReference>
<gene>
    <name evidence="2" type="ORF">CCS01_04845</name>
</gene>
<reference evidence="2 3" key="1">
    <citation type="journal article" date="2018" name="Arch. Microbiol.">
        <title>New insights into the metabolic potential of the phototrophic purple bacterium Rhodopila globiformis DSM 161(T) from its draft genome sequence and evidence for a vanadium-dependent nitrogenase.</title>
        <authorList>
            <person name="Imhoff J.F."/>
            <person name="Rahn T."/>
            <person name="Kunzel S."/>
            <person name="Neulinger S.C."/>
        </authorList>
    </citation>
    <scope>NUCLEOTIDE SEQUENCE [LARGE SCALE GENOMIC DNA]</scope>
    <source>
        <strain evidence="2 3">DSM 161</strain>
    </source>
</reference>
<dbReference type="SUPFAM" id="SSF50129">
    <property type="entry name" value="GroES-like"/>
    <property type="match status" value="1"/>
</dbReference>
<dbReference type="EMBL" id="NHRY01000056">
    <property type="protein sequence ID" value="PPQ36566.1"/>
    <property type="molecule type" value="Genomic_DNA"/>
</dbReference>
<dbReference type="InterPro" id="IPR011032">
    <property type="entry name" value="GroES-like_sf"/>
</dbReference>
<dbReference type="SMART" id="SM00829">
    <property type="entry name" value="PKS_ER"/>
    <property type="match status" value="1"/>
</dbReference>
<dbReference type="InterPro" id="IPR036291">
    <property type="entry name" value="NAD(P)-bd_dom_sf"/>
</dbReference>
<dbReference type="InterPro" id="IPR013154">
    <property type="entry name" value="ADH-like_N"/>
</dbReference>
<evidence type="ECO:0000313" key="2">
    <source>
        <dbReference type="EMBL" id="PPQ36566.1"/>
    </source>
</evidence>
<feature type="domain" description="Enoyl reductase (ER)" evidence="1">
    <location>
        <begin position="10"/>
        <end position="322"/>
    </location>
</feature>
<dbReference type="Pfam" id="PF08240">
    <property type="entry name" value="ADH_N"/>
    <property type="match status" value="1"/>
</dbReference>
<dbReference type="InterPro" id="IPR020843">
    <property type="entry name" value="ER"/>
</dbReference>
<dbReference type="InterPro" id="IPR051397">
    <property type="entry name" value="Zn-ADH-like_protein"/>
</dbReference>
<dbReference type="OrthoDB" id="9805883at2"/>
<dbReference type="PANTHER" id="PTHR43677:SF4">
    <property type="entry name" value="QUINONE OXIDOREDUCTASE-LIKE PROTEIN 2"/>
    <property type="match status" value="1"/>
</dbReference>
<proteinExistence type="predicted"/>
<comment type="caution">
    <text evidence="2">The sequence shown here is derived from an EMBL/GenBank/DDBJ whole genome shotgun (WGS) entry which is preliminary data.</text>
</comment>
<dbReference type="Gene3D" id="3.40.50.720">
    <property type="entry name" value="NAD(P)-binding Rossmann-like Domain"/>
    <property type="match status" value="1"/>
</dbReference>
<evidence type="ECO:0000259" key="1">
    <source>
        <dbReference type="SMART" id="SM00829"/>
    </source>
</evidence>
<dbReference type="GO" id="GO:0008270">
    <property type="term" value="F:zinc ion binding"/>
    <property type="evidence" value="ECO:0007669"/>
    <property type="project" value="InterPro"/>
</dbReference>
<evidence type="ECO:0000313" key="3">
    <source>
        <dbReference type="Proteomes" id="UP000239724"/>
    </source>
</evidence>
<name>A0A2S6NLW1_RHOGL</name>
<dbReference type="AlphaFoldDB" id="A0A2S6NLW1"/>
<keyword evidence="3" id="KW-1185">Reference proteome</keyword>
<dbReference type="SUPFAM" id="SSF51735">
    <property type="entry name" value="NAD(P)-binding Rossmann-fold domains"/>
    <property type="match status" value="1"/>
</dbReference>